<dbReference type="EMBL" id="NNAY01003753">
    <property type="protein sequence ID" value="OXU18900.1"/>
    <property type="molecule type" value="Genomic_DNA"/>
</dbReference>
<sequence length="92" mass="10432">MPMVVRLTRMPGKHESINITITEEINSVSLIDIEKTTNDFTTDLPIIKDLEALLAVIQDDLLCIEMPMGVNIDDIDEYIDQLLNSQNTNEDQ</sequence>
<organism evidence="1 2">
    <name type="scientific">Trichomalopsis sarcophagae</name>
    <dbReference type="NCBI Taxonomy" id="543379"/>
    <lineage>
        <taxon>Eukaryota</taxon>
        <taxon>Metazoa</taxon>
        <taxon>Ecdysozoa</taxon>
        <taxon>Arthropoda</taxon>
        <taxon>Hexapoda</taxon>
        <taxon>Insecta</taxon>
        <taxon>Pterygota</taxon>
        <taxon>Neoptera</taxon>
        <taxon>Endopterygota</taxon>
        <taxon>Hymenoptera</taxon>
        <taxon>Apocrita</taxon>
        <taxon>Proctotrupomorpha</taxon>
        <taxon>Chalcidoidea</taxon>
        <taxon>Pteromalidae</taxon>
        <taxon>Pteromalinae</taxon>
        <taxon>Trichomalopsis</taxon>
    </lineage>
</organism>
<accession>A0A232EKL2</accession>
<dbReference type="AlphaFoldDB" id="A0A232EKL2"/>
<dbReference type="Proteomes" id="UP000215335">
    <property type="component" value="Unassembled WGS sequence"/>
</dbReference>
<keyword evidence="2" id="KW-1185">Reference proteome</keyword>
<proteinExistence type="predicted"/>
<evidence type="ECO:0000313" key="1">
    <source>
        <dbReference type="EMBL" id="OXU18900.1"/>
    </source>
</evidence>
<gene>
    <name evidence="1" type="ORF">TSAR_009120</name>
</gene>
<evidence type="ECO:0000313" key="2">
    <source>
        <dbReference type="Proteomes" id="UP000215335"/>
    </source>
</evidence>
<name>A0A232EKL2_9HYME</name>
<reference evidence="1 2" key="1">
    <citation type="journal article" date="2017" name="Curr. Biol.">
        <title>The Evolution of Venom by Co-option of Single-Copy Genes.</title>
        <authorList>
            <person name="Martinson E.O."/>
            <person name="Mrinalini"/>
            <person name="Kelkar Y.D."/>
            <person name="Chang C.H."/>
            <person name="Werren J.H."/>
        </authorList>
    </citation>
    <scope>NUCLEOTIDE SEQUENCE [LARGE SCALE GENOMIC DNA]</scope>
    <source>
        <strain evidence="1 2">Alberta</strain>
        <tissue evidence="1">Whole body</tissue>
    </source>
</reference>
<protein>
    <submittedName>
        <fullName evidence="1">Uncharacterized protein</fullName>
    </submittedName>
</protein>
<comment type="caution">
    <text evidence="1">The sequence shown here is derived from an EMBL/GenBank/DDBJ whole genome shotgun (WGS) entry which is preliminary data.</text>
</comment>